<gene>
    <name evidence="1" type="ORF">SCHPADRAFT_87143</name>
</gene>
<evidence type="ECO:0000313" key="1">
    <source>
        <dbReference type="EMBL" id="KLO19036.1"/>
    </source>
</evidence>
<dbReference type="EMBL" id="KQ085889">
    <property type="protein sequence ID" value="KLO19036.1"/>
    <property type="molecule type" value="Genomic_DNA"/>
</dbReference>
<proteinExistence type="predicted"/>
<sequence length="176" mass="19398">MNQSRYGSCNMSTNLNLLLSSRSKPYLRSITTSKNFGYKWGYEALLARRLSCKKTSLCSLFTCKNTDGSPEPNLAGMQDLSSLPLASSFHGIRIAVEDPSPSQDNEFSLAPVLRLSSLPLDTVITQLEVLPKSSSARNHYERQNAAKEGIFTYSGPPSHDVGTLFSCYDKSIDECD</sequence>
<evidence type="ECO:0000313" key="2">
    <source>
        <dbReference type="Proteomes" id="UP000053477"/>
    </source>
</evidence>
<name>A0A0H2SPP2_9AGAM</name>
<dbReference type="Proteomes" id="UP000053477">
    <property type="component" value="Unassembled WGS sequence"/>
</dbReference>
<reference evidence="1 2" key="1">
    <citation type="submission" date="2015-04" db="EMBL/GenBank/DDBJ databases">
        <title>Complete genome sequence of Schizopora paradoxa KUC8140, a cosmopolitan wood degrader in East Asia.</title>
        <authorList>
            <consortium name="DOE Joint Genome Institute"/>
            <person name="Min B."/>
            <person name="Park H."/>
            <person name="Jang Y."/>
            <person name="Kim J.-J."/>
            <person name="Kim K.H."/>
            <person name="Pangilinan J."/>
            <person name="Lipzen A."/>
            <person name="Riley R."/>
            <person name="Grigoriev I.V."/>
            <person name="Spatafora J.W."/>
            <person name="Choi I.-G."/>
        </authorList>
    </citation>
    <scope>NUCLEOTIDE SEQUENCE [LARGE SCALE GENOMIC DNA]</scope>
    <source>
        <strain evidence="1 2">KUC8140</strain>
    </source>
</reference>
<protein>
    <submittedName>
        <fullName evidence="1">Uncharacterized protein</fullName>
    </submittedName>
</protein>
<dbReference type="InParanoid" id="A0A0H2SPP2"/>
<dbReference type="AlphaFoldDB" id="A0A0H2SPP2"/>
<keyword evidence="2" id="KW-1185">Reference proteome</keyword>
<accession>A0A0H2SPP2</accession>
<organism evidence="1 2">
    <name type="scientific">Schizopora paradoxa</name>
    <dbReference type="NCBI Taxonomy" id="27342"/>
    <lineage>
        <taxon>Eukaryota</taxon>
        <taxon>Fungi</taxon>
        <taxon>Dikarya</taxon>
        <taxon>Basidiomycota</taxon>
        <taxon>Agaricomycotina</taxon>
        <taxon>Agaricomycetes</taxon>
        <taxon>Hymenochaetales</taxon>
        <taxon>Schizoporaceae</taxon>
        <taxon>Schizopora</taxon>
    </lineage>
</organism>